<accession>A0A6M5YRR5</accession>
<dbReference type="KEGG" id="ftj:FTUN_3505"/>
<dbReference type="GO" id="GO:0003677">
    <property type="term" value="F:DNA binding"/>
    <property type="evidence" value="ECO:0007669"/>
    <property type="project" value="UniProtKB-KW"/>
</dbReference>
<keyword evidence="8" id="KW-1185">Reference proteome</keyword>
<evidence type="ECO:0000256" key="2">
    <source>
        <dbReference type="ARBA" id="ARBA00023015"/>
    </source>
</evidence>
<evidence type="ECO:0000256" key="4">
    <source>
        <dbReference type="ARBA" id="ARBA00023125"/>
    </source>
</evidence>
<name>A0A6M5YRR5_9BACT</name>
<dbReference type="Gene3D" id="1.10.10.10">
    <property type="entry name" value="Winged helix-like DNA-binding domain superfamily/Winged helix DNA-binding domain"/>
    <property type="match status" value="1"/>
</dbReference>
<proteinExistence type="inferred from homology"/>
<evidence type="ECO:0000256" key="3">
    <source>
        <dbReference type="ARBA" id="ARBA00023082"/>
    </source>
</evidence>
<dbReference type="GO" id="GO:0006352">
    <property type="term" value="P:DNA-templated transcription initiation"/>
    <property type="evidence" value="ECO:0007669"/>
    <property type="project" value="InterPro"/>
</dbReference>
<dbReference type="SUPFAM" id="SSF88946">
    <property type="entry name" value="Sigma2 domain of RNA polymerase sigma factors"/>
    <property type="match status" value="1"/>
</dbReference>
<dbReference type="InterPro" id="IPR013324">
    <property type="entry name" value="RNA_pol_sigma_r3/r4-like"/>
</dbReference>
<dbReference type="GO" id="GO:0016987">
    <property type="term" value="F:sigma factor activity"/>
    <property type="evidence" value="ECO:0007669"/>
    <property type="project" value="UniProtKB-KW"/>
</dbReference>
<keyword evidence="2" id="KW-0805">Transcription regulation</keyword>
<dbReference type="AlphaFoldDB" id="A0A6M5YRR5"/>
<comment type="similarity">
    <text evidence="1">Belongs to the sigma-70 factor family. ECF subfamily.</text>
</comment>
<keyword evidence="3" id="KW-0731">Sigma factor</keyword>
<evidence type="ECO:0000256" key="5">
    <source>
        <dbReference type="ARBA" id="ARBA00023163"/>
    </source>
</evidence>
<gene>
    <name evidence="7" type="ORF">FTUN_3505</name>
</gene>
<evidence type="ECO:0000313" key="7">
    <source>
        <dbReference type="EMBL" id="QJW95951.1"/>
    </source>
</evidence>
<dbReference type="RefSeq" id="WP_171471622.1">
    <property type="nucleotide sequence ID" value="NZ_CP053452.2"/>
</dbReference>
<dbReference type="PANTHER" id="PTHR43133">
    <property type="entry name" value="RNA POLYMERASE ECF-TYPE SIGMA FACTO"/>
    <property type="match status" value="1"/>
</dbReference>
<dbReference type="Pfam" id="PF04542">
    <property type="entry name" value="Sigma70_r2"/>
    <property type="match status" value="1"/>
</dbReference>
<feature type="domain" description="RNA polymerase sigma-70 region 2" evidence="6">
    <location>
        <begin position="37"/>
        <end position="106"/>
    </location>
</feature>
<evidence type="ECO:0000313" key="8">
    <source>
        <dbReference type="Proteomes" id="UP000503447"/>
    </source>
</evidence>
<protein>
    <submittedName>
        <fullName evidence="7">Sigma-24 (FecI-like) protein</fullName>
    </submittedName>
</protein>
<dbReference type="InterPro" id="IPR007627">
    <property type="entry name" value="RNA_pol_sigma70_r2"/>
</dbReference>
<evidence type="ECO:0000256" key="1">
    <source>
        <dbReference type="ARBA" id="ARBA00010641"/>
    </source>
</evidence>
<dbReference type="PANTHER" id="PTHR43133:SF8">
    <property type="entry name" value="RNA POLYMERASE SIGMA FACTOR HI_1459-RELATED"/>
    <property type="match status" value="1"/>
</dbReference>
<dbReference type="SUPFAM" id="SSF88659">
    <property type="entry name" value="Sigma3 and sigma4 domains of RNA polymerase sigma factors"/>
    <property type="match status" value="1"/>
</dbReference>
<reference evidence="8" key="1">
    <citation type="submission" date="2020-05" db="EMBL/GenBank/DDBJ databases">
        <title>Frigoriglobus tundricola gen. nov., sp. nov., a psychrotolerant cellulolytic planctomycete of the family Gemmataceae with two divergent copies of 16S rRNA gene.</title>
        <authorList>
            <person name="Kulichevskaya I.S."/>
            <person name="Ivanova A.A."/>
            <person name="Naumoff D.G."/>
            <person name="Beletsky A.V."/>
            <person name="Rijpstra W.I.C."/>
            <person name="Sinninghe Damste J.S."/>
            <person name="Mardanov A.V."/>
            <person name="Ravin N.V."/>
            <person name="Dedysh S.N."/>
        </authorList>
    </citation>
    <scope>NUCLEOTIDE SEQUENCE [LARGE SCALE GENOMIC DNA]</scope>
    <source>
        <strain evidence="8">PL17</strain>
    </source>
</reference>
<organism evidence="7 8">
    <name type="scientific">Frigoriglobus tundricola</name>
    <dbReference type="NCBI Taxonomy" id="2774151"/>
    <lineage>
        <taxon>Bacteria</taxon>
        <taxon>Pseudomonadati</taxon>
        <taxon>Planctomycetota</taxon>
        <taxon>Planctomycetia</taxon>
        <taxon>Gemmatales</taxon>
        <taxon>Gemmataceae</taxon>
        <taxon>Frigoriglobus</taxon>
    </lineage>
</organism>
<dbReference type="Gene3D" id="1.10.1740.10">
    <property type="match status" value="1"/>
</dbReference>
<sequence>MRTTVAGPVMTDGDIWRERAIRDAVLAGDAEAWRQWYDAHFDRLAAYARWRCGGLRDLADDVVQETWLVAVRRLGGFDPAKGAFFDWLCGIVSNATRSAIRARGRRAARVRPLAPADDRPAVDPGATTDTAERVAAALAALPDHYERVLRAKYLDRLTVDEIAAARADSPKAVESLLARPAGVPRSLREDQ</sequence>
<keyword evidence="4" id="KW-0238">DNA-binding</keyword>
<dbReference type="EMBL" id="CP053452">
    <property type="protein sequence ID" value="QJW95951.1"/>
    <property type="molecule type" value="Genomic_DNA"/>
</dbReference>
<evidence type="ECO:0000259" key="6">
    <source>
        <dbReference type="Pfam" id="PF04542"/>
    </source>
</evidence>
<dbReference type="InterPro" id="IPR014284">
    <property type="entry name" value="RNA_pol_sigma-70_dom"/>
</dbReference>
<dbReference type="InterPro" id="IPR039425">
    <property type="entry name" value="RNA_pol_sigma-70-like"/>
</dbReference>
<dbReference type="Proteomes" id="UP000503447">
    <property type="component" value="Chromosome"/>
</dbReference>
<dbReference type="NCBIfam" id="TIGR02937">
    <property type="entry name" value="sigma70-ECF"/>
    <property type="match status" value="1"/>
</dbReference>
<keyword evidence="5" id="KW-0804">Transcription</keyword>
<dbReference type="InterPro" id="IPR036388">
    <property type="entry name" value="WH-like_DNA-bd_sf"/>
</dbReference>
<dbReference type="InterPro" id="IPR013325">
    <property type="entry name" value="RNA_pol_sigma_r2"/>
</dbReference>